<organism evidence="1 2">
    <name type="scientific">Roseateles violae</name>
    <dbReference type="NCBI Taxonomy" id="3058042"/>
    <lineage>
        <taxon>Bacteria</taxon>
        <taxon>Pseudomonadati</taxon>
        <taxon>Pseudomonadota</taxon>
        <taxon>Betaproteobacteria</taxon>
        <taxon>Burkholderiales</taxon>
        <taxon>Sphaerotilaceae</taxon>
        <taxon>Roseateles</taxon>
    </lineage>
</organism>
<name>A0ABT8DYJ8_9BURK</name>
<evidence type="ECO:0000313" key="1">
    <source>
        <dbReference type="EMBL" id="MDN3922649.1"/>
    </source>
</evidence>
<dbReference type="EMBL" id="JAUHHC010000005">
    <property type="protein sequence ID" value="MDN3922649.1"/>
    <property type="molecule type" value="Genomic_DNA"/>
</dbReference>
<protein>
    <submittedName>
        <fullName evidence="1">Uncharacterized protein</fullName>
    </submittedName>
</protein>
<gene>
    <name evidence="1" type="ORF">QWJ38_20345</name>
</gene>
<sequence>MPTFTGKTTTYTDRNGNFGPYVNEISFEASFDAQGRWTIEPSDFSGHAPTDANNVSELAVTLKSRAEGQSSRTAKTAAVKVVFSIVTQEGVHASLDLSFDTAASFLVPAGPDKNKTLKGLPLDTASGQITMVGKGKLKAAFGLVSAKSGVLLSGKFTPNPWA</sequence>
<dbReference type="Proteomes" id="UP001228044">
    <property type="component" value="Unassembled WGS sequence"/>
</dbReference>
<keyword evidence="2" id="KW-1185">Reference proteome</keyword>
<comment type="caution">
    <text evidence="1">The sequence shown here is derived from an EMBL/GenBank/DDBJ whole genome shotgun (WGS) entry which is preliminary data.</text>
</comment>
<evidence type="ECO:0000313" key="2">
    <source>
        <dbReference type="Proteomes" id="UP001228044"/>
    </source>
</evidence>
<accession>A0ABT8DYJ8</accession>
<reference evidence="1 2" key="1">
    <citation type="submission" date="2023-06" db="EMBL/GenBank/DDBJ databases">
        <title>Pelomonas sp. PFR6 16S ribosomal RNA gene Genome sequencing and assembly.</title>
        <authorList>
            <person name="Woo H."/>
        </authorList>
    </citation>
    <scope>NUCLEOTIDE SEQUENCE [LARGE SCALE GENOMIC DNA]</scope>
    <source>
        <strain evidence="1 2">PFR6</strain>
    </source>
</reference>
<proteinExistence type="predicted"/>
<dbReference type="RefSeq" id="WP_290360943.1">
    <property type="nucleotide sequence ID" value="NZ_JAUHHC010000005.1"/>
</dbReference>